<feature type="signal peptide" evidence="1">
    <location>
        <begin position="1"/>
        <end position="21"/>
    </location>
</feature>
<keyword evidence="1" id="KW-0732">Signal</keyword>
<evidence type="ECO:0000256" key="1">
    <source>
        <dbReference type="SAM" id="SignalP"/>
    </source>
</evidence>
<sequence length="279" mass="30406">MRLLYLLQLLLFLMGHAFTWATEADGSSSDPRPPAPAVQLRVHTNTNAATTIAEVESHLQALTTGSSVQGSTPNSGGSAHYDITLDGEATADIIDTTSQLPGVGTVKTRQATPEVRSSNVAETRKYLATPKDPGNYDEAIQTFEYIKTVVKDKDRLVLADRPACVSGKKEVLFYSGLILDDAGAELLRQHAGIGKIWLDNLKMDRGDYRAEDQSRSVHPVDKVAKLDKRGNTWVKQEGAPVDLKVVSQPQGATIDHLTRYVYPKVQEMVFLSTSLTAVS</sequence>
<dbReference type="Proteomes" id="UP000799440">
    <property type="component" value="Unassembled WGS sequence"/>
</dbReference>
<evidence type="ECO:0000313" key="2">
    <source>
        <dbReference type="EMBL" id="KAF2746343.1"/>
    </source>
</evidence>
<evidence type="ECO:0000313" key="3">
    <source>
        <dbReference type="Proteomes" id="UP000799440"/>
    </source>
</evidence>
<organism evidence="2 3">
    <name type="scientific">Sporormia fimetaria CBS 119925</name>
    <dbReference type="NCBI Taxonomy" id="1340428"/>
    <lineage>
        <taxon>Eukaryota</taxon>
        <taxon>Fungi</taxon>
        <taxon>Dikarya</taxon>
        <taxon>Ascomycota</taxon>
        <taxon>Pezizomycotina</taxon>
        <taxon>Dothideomycetes</taxon>
        <taxon>Pleosporomycetidae</taxon>
        <taxon>Pleosporales</taxon>
        <taxon>Sporormiaceae</taxon>
        <taxon>Sporormia</taxon>
    </lineage>
</organism>
<dbReference type="EMBL" id="MU006578">
    <property type="protein sequence ID" value="KAF2746343.1"/>
    <property type="molecule type" value="Genomic_DNA"/>
</dbReference>
<protein>
    <submittedName>
        <fullName evidence="2">Uncharacterized protein</fullName>
    </submittedName>
</protein>
<feature type="chain" id="PRO_5025614325" evidence="1">
    <location>
        <begin position="22"/>
        <end position="279"/>
    </location>
</feature>
<keyword evidence="3" id="KW-1185">Reference proteome</keyword>
<accession>A0A6A6V8C8</accession>
<gene>
    <name evidence="2" type="ORF">M011DRAFT_92730</name>
</gene>
<name>A0A6A6V8C8_9PLEO</name>
<dbReference type="AlphaFoldDB" id="A0A6A6V8C8"/>
<proteinExistence type="predicted"/>
<reference evidence="2" key="1">
    <citation type="journal article" date="2020" name="Stud. Mycol.">
        <title>101 Dothideomycetes genomes: a test case for predicting lifestyles and emergence of pathogens.</title>
        <authorList>
            <person name="Haridas S."/>
            <person name="Albert R."/>
            <person name="Binder M."/>
            <person name="Bloem J."/>
            <person name="Labutti K."/>
            <person name="Salamov A."/>
            <person name="Andreopoulos B."/>
            <person name="Baker S."/>
            <person name="Barry K."/>
            <person name="Bills G."/>
            <person name="Bluhm B."/>
            <person name="Cannon C."/>
            <person name="Castanera R."/>
            <person name="Culley D."/>
            <person name="Daum C."/>
            <person name="Ezra D."/>
            <person name="Gonzalez J."/>
            <person name="Henrissat B."/>
            <person name="Kuo A."/>
            <person name="Liang C."/>
            <person name="Lipzen A."/>
            <person name="Lutzoni F."/>
            <person name="Magnuson J."/>
            <person name="Mondo S."/>
            <person name="Nolan M."/>
            <person name="Ohm R."/>
            <person name="Pangilinan J."/>
            <person name="Park H.-J."/>
            <person name="Ramirez L."/>
            <person name="Alfaro M."/>
            <person name="Sun H."/>
            <person name="Tritt A."/>
            <person name="Yoshinaga Y."/>
            <person name="Zwiers L.-H."/>
            <person name="Turgeon B."/>
            <person name="Goodwin S."/>
            <person name="Spatafora J."/>
            <person name="Crous P."/>
            <person name="Grigoriev I."/>
        </authorList>
    </citation>
    <scope>NUCLEOTIDE SEQUENCE</scope>
    <source>
        <strain evidence="2">CBS 119925</strain>
    </source>
</reference>